<evidence type="ECO:0000313" key="2">
    <source>
        <dbReference type="Proteomes" id="UP000245048"/>
    </source>
</evidence>
<name>A0A2U1UXH8_9PROT</name>
<dbReference type="Pfam" id="PF13419">
    <property type="entry name" value="HAD_2"/>
    <property type="match status" value="1"/>
</dbReference>
<dbReference type="InterPro" id="IPR041492">
    <property type="entry name" value="HAD_2"/>
</dbReference>
<dbReference type="PANTHER" id="PTHR18901">
    <property type="entry name" value="2-DEOXYGLUCOSE-6-PHOSPHATE PHOSPHATASE 2"/>
    <property type="match status" value="1"/>
</dbReference>
<gene>
    <name evidence="1" type="ORF">CR165_23615</name>
</gene>
<dbReference type="InterPro" id="IPR023198">
    <property type="entry name" value="PGP-like_dom2"/>
</dbReference>
<dbReference type="SUPFAM" id="SSF56784">
    <property type="entry name" value="HAD-like"/>
    <property type="match status" value="1"/>
</dbReference>
<keyword evidence="2" id="KW-1185">Reference proteome</keyword>
<dbReference type="InterPro" id="IPR023214">
    <property type="entry name" value="HAD_sf"/>
</dbReference>
<dbReference type="PRINTS" id="PR00413">
    <property type="entry name" value="HADHALOGNASE"/>
</dbReference>
<dbReference type="NCBIfam" id="TIGR01509">
    <property type="entry name" value="HAD-SF-IA-v3"/>
    <property type="match status" value="1"/>
</dbReference>
<proteinExistence type="predicted"/>
<dbReference type="SFLD" id="SFLDG01129">
    <property type="entry name" value="C1.5:_HAD__Beta-PGM__Phosphata"/>
    <property type="match status" value="1"/>
</dbReference>
<organism evidence="1 2">
    <name type="scientific">Teichococcus aestuarii</name>
    <dbReference type="NCBI Taxonomy" id="568898"/>
    <lineage>
        <taxon>Bacteria</taxon>
        <taxon>Pseudomonadati</taxon>
        <taxon>Pseudomonadota</taxon>
        <taxon>Alphaproteobacteria</taxon>
        <taxon>Acetobacterales</taxon>
        <taxon>Roseomonadaceae</taxon>
        <taxon>Roseomonas</taxon>
    </lineage>
</organism>
<dbReference type="SFLD" id="SFLDS00003">
    <property type="entry name" value="Haloacid_Dehalogenase"/>
    <property type="match status" value="1"/>
</dbReference>
<dbReference type="EMBL" id="PDOA01000047">
    <property type="protein sequence ID" value="PWC26367.1"/>
    <property type="molecule type" value="Genomic_DNA"/>
</dbReference>
<sequence>MSDMLQPFSAVVFDMDGLLVDTESLAMRSLMQVAAEMNIDAPEAFCHTMIGVPADHCRTLVQERFGSGFPADHYLGAAGRHMEALIEAGALALKPGVLELLADLEALGIRKAVATSSSRAKADRHLRRTGILGRFDAVITRDDVERGKPHPDLFLKAAQALGVPAGSCLAFEDSYNGVRAACAAGMTVVMVPDLLPPTDEMRARCAAILTNLHAARPMVSARLTAA</sequence>
<dbReference type="InterPro" id="IPR036412">
    <property type="entry name" value="HAD-like_sf"/>
</dbReference>
<dbReference type="Gene3D" id="3.40.50.1000">
    <property type="entry name" value="HAD superfamily/HAD-like"/>
    <property type="match status" value="1"/>
</dbReference>
<dbReference type="Proteomes" id="UP000245048">
    <property type="component" value="Unassembled WGS sequence"/>
</dbReference>
<comment type="caution">
    <text evidence="1">The sequence shown here is derived from an EMBL/GenBank/DDBJ whole genome shotgun (WGS) entry which is preliminary data.</text>
</comment>
<dbReference type="AlphaFoldDB" id="A0A2U1UXH8"/>
<dbReference type="Gene3D" id="1.10.150.240">
    <property type="entry name" value="Putative phosphatase, domain 2"/>
    <property type="match status" value="1"/>
</dbReference>
<dbReference type="PANTHER" id="PTHR18901:SF38">
    <property type="entry name" value="PSEUDOURIDINE-5'-PHOSPHATASE"/>
    <property type="match status" value="1"/>
</dbReference>
<dbReference type="SFLD" id="SFLDG01135">
    <property type="entry name" value="C1.5.6:_HAD__Beta-PGM__Phospha"/>
    <property type="match status" value="1"/>
</dbReference>
<protein>
    <submittedName>
        <fullName evidence="1">Phosphatase</fullName>
    </submittedName>
</protein>
<dbReference type="RefSeq" id="WP_109519361.1">
    <property type="nucleotide sequence ID" value="NZ_PDOA01000047.1"/>
</dbReference>
<accession>A0A2U1UXH8</accession>
<dbReference type="InterPro" id="IPR006439">
    <property type="entry name" value="HAD-SF_hydro_IA"/>
</dbReference>
<reference evidence="2" key="1">
    <citation type="submission" date="2017-10" db="EMBL/GenBank/DDBJ databases">
        <authorList>
            <person name="Toshchakov S.V."/>
            <person name="Goeva M.A."/>
        </authorList>
    </citation>
    <scope>NUCLEOTIDE SEQUENCE [LARGE SCALE GENOMIC DNA]</scope>
    <source>
        <strain evidence="2">JR1/69-1-13</strain>
    </source>
</reference>
<evidence type="ECO:0000313" key="1">
    <source>
        <dbReference type="EMBL" id="PWC26367.1"/>
    </source>
</evidence>
<dbReference type="OrthoDB" id="9800058at2"/>